<sequence>MEFLINDDELAGAARTALESHASIEGVTASPLRPVHNGFKAFIGAQSYEVSEIAIVTLLQAVAHEKPVLFLPLTALGRHQHQTLISIEDLAVSDLPGRTVGVRAWSQTTGVWVRGFLAEQYGVDLRSVRWRTYESGHVPERADPSWVERAPEGSSLAKDLLEGRVDFAVMGNDRPKDERVRSVIPDPAKMARDWAQKVGYVPVNHVFAVRESAARELGDAVCQMYDAIAERLEARKSDGAPGVPLEPYGFAALRPAVTAAAKYAWEQELLPRPVEYDELVERTSNALGVPASRLGA</sequence>
<evidence type="ECO:0000313" key="2">
    <source>
        <dbReference type="Proteomes" id="UP000030982"/>
    </source>
</evidence>
<comment type="caution">
    <text evidence="1">The sequence shown here is derived from an EMBL/GenBank/DDBJ whole genome shotgun (WGS) entry which is preliminary data.</text>
</comment>
<dbReference type="STRING" id="1338436.LK10_11150"/>
<accession>A0A0B2AML7</accession>
<dbReference type="OrthoDB" id="3805543at2"/>
<evidence type="ECO:0000313" key="1">
    <source>
        <dbReference type="EMBL" id="KHL02970.1"/>
    </source>
</evidence>
<name>A0A0B2AML7_9MICC</name>
<reference evidence="1 2" key="1">
    <citation type="submission" date="2014-09" db="EMBL/GenBank/DDBJ databases">
        <title>Genome sequence of Sinomonas sp. MUSC 117.</title>
        <authorList>
            <person name="Lee L.-H."/>
        </authorList>
    </citation>
    <scope>NUCLEOTIDE SEQUENCE [LARGE SCALE GENOMIC DNA]</scope>
    <source>
        <strain evidence="1 2">MUSC 117</strain>
    </source>
</reference>
<keyword evidence="2" id="KW-1185">Reference proteome</keyword>
<dbReference type="SUPFAM" id="SSF53850">
    <property type="entry name" value="Periplasmic binding protein-like II"/>
    <property type="match status" value="1"/>
</dbReference>
<protein>
    <recommendedName>
        <fullName evidence="3">4,5-dihydroxyphthalate decarboxylase</fullName>
    </recommendedName>
</protein>
<proteinExistence type="predicted"/>
<dbReference type="AlphaFoldDB" id="A0A0B2AML7"/>
<evidence type="ECO:0008006" key="3">
    <source>
        <dbReference type="Google" id="ProtNLM"/>
    </source>
</evidence>
<dbReference type="Proteomes" id="UP000030982">
    <property type="component" value="Unassembled WGS sequence"/>
</dbReference>
<gene>
    <name evidence="1" type="ORF">LK10_11150</name>
</gene>
<organism evidence="1 2">
    <name type="scientific">Sinomonas humi</name>
    <dbReference type="NCBI Taxonomy" id="1338436"/>
    <lineage>
        <taxon>Bacteria</taxon>
        <taxon>Bacillati</taxon>
        <taxon>Actinomycetota</taxon>
        <taxon>Actinomycetes</taxon>
        <taxon>Micrococcales</taxon>
        <taxon>Micrococcaceae</taxon>
        <taxon>Sinomonas</taxon>
    </lineage>
</organism>
<dbReference type="EMBL" id="JTDL01000109">
    <property type="protein sequence ID" value="KHL02970.1"/>
    <property type="molecule type" value="Genomic_DNA"/>
</dbReference>